<dbReference type="InParanoid" id="A0A7J7CS72"/>
<keyword evidence="4" id="KW-1185">Reference proteome</keyword>
<dbReference type="Pfam" id="PF23310">
    <property type="entry name" value="TPR_27"/>
    <property type="match status" value="1"/>
</dbReference>
<accession>A0A7J7CS72</accession>
<organism evidence="2 4">
    <name type="scientific">Tripterygium wilfordii</name>
    <name type="common">Thunder God vine</name>
    <dbReference type="NCBI Taxonomy" id="458696"/>
    <lineage>
        <taxon>Eukaryota</taxon>
        <taxon>Viridiplantae</taxon>
        <taxon>Streptophyta</taxon>
        <taxon>Embryophyta</taxon>
        <taxon>Tracheophyta</taxon>
        <taxon>Spermatophyta</taxon>
        <taxon>Magnoliopsida</taxon>
        <taxon>eudicotyledons</taxon>
        <taxon>Gunneridae</taxon>
        <taxon>Pentapetalae</taxon>
        <taxon>rosids</taxon>
        <taxon>fabids</taxon>
        <taxon>Celastrales</taxon>
        <taxon>Celastraceae</taxon>
        <taxon>Tripterygium</taxon>
    </lineage>
</organism>
<dbReference type="AlphaFoldDB" id="A0A7J7CS72"/>
<dbReference type="InterPro" id="IPR040338">
    <property type="entry name" value="At1g67623-like"/>
</dbReference>
<gene>
    <name evidence="2" type="ORF">HS088_TW14G01085</name>
    <name evidence="3" type="ORF">HS088_TW14G01096</name>
</gene>
<evidence type="ECO:0000259" key="1">
    <source>
        <dbReference type="Pfam" id="PF23310"/>
    </source>
</evidence>
<sequence>MVEYFGDGSHESWLEDLKKAAAKGHKEATYVYGIILLCAGGESKEQGMELLCSMKNEKSLEGLSLAVRRERIKAALHRLWKINTKLVPKEELGCHTLTCIDARTANGYGWPLIGDEEDLMACKF</sequence>
<evidence type="ECO:0000313" key="2">
    <source>
        <dbReference type="EMBL" id="KAF5736930.1"/>
    </source>
</evidence>
<dbReference type="Proteomes" id="UP000593562">
    <property type="component" value="Unassembled WGS sequence"/>
</dbReference>
<name>A0A7J7CS72_TRIWF</name>
<dbReference type="EMBL" id="JAAARO010000014">
    <property type="protein sequence ID" value="KAF5736930.1"/>
    <property type="molecule type" value="Genomic_DNA"/>
</dbReference>
<evidence type="ECO:0000313" key="4">
    <source>
        <dbReference type="Proteomes" id="UP000593562"/>
    </source>
</evidence>
<dbReference type="OrthoDB" id="1865546at2759"/>
<dbReference type="PANTHER" id="PTHR33784">
    <property type="entry name" value="OS05G0482100 PROTEIN"/>
    <property type="match status" value="1"/>
</dbReference>
<comment type="caution">
    <text evidence="2">The sequence shown here is derived from an EMBL/GenBank/DDBJ whole genome shotgun (WGS) entry which is preliminary data.</text>
</comment>
<dbReference type="InterPro" id="IPR057136">
    <property type="entry name" value="At2g35280_TPR_dom"/>
</dbReference>
<protein>
    <submittedName>
        <fullName evidence="2">Putative F-box protein</fullName>
    </submittedName>
</protein>
<reference evidence="2 4" key="1">
    <citation type="journal article" date="2020" name="Nat. Commun.">
        <title>Genome of Tripterygium wilfordii and identification of cytochrome P450 involved in triptolide biosynthesis.</title>
        <authorList>
            <person name="Tu L."/>
            <person name="Su P."/>
            <person name="Zhang Z."/>
            <person name="Gao L."/>
            <person name="Wang J."/>
            <person name="Hu T."/>
            <person name="Zhou J."/>
            <person name="Zhang Y."/>
            <person name="Zhao Y."/>
            <person name="Liu Y."/>
            <person name="Song Y."/>
            <person name="Tong Y."/>
            <person name="Lu Y."/>
            <person name="Yang J."/>
            <person name="Xu C."/>
            <person name="Jia M."/>
            <person name="Peters R.J."/>
            <person name="Huang L."/>
            <person name="Gao W."/>
        </authorList>
    </citation>
    <scope>NUCLEOTIDE SEQUENCE [LARGE SCALE GENOMIC DNA]</scope>
    <source>
        <strain evidence="4">cv. XIE 37</strain>
        <strain evidence="2">XIE 37</strain>
        <tissue evidence="2">Leaf</tissue>
    </source>
</reference>
<dbReference type="PANTHER" id="PTHR33784:SF10">
    <property type="entry name" value="F-BOX PROTEIN"/>
    <property type="match status" value="1"/>
</dbReference>
<dbReference type="EMBL" id="JAAARO010000014">
    <property type="protein sequence ID" value="KAF5736941.1"/>
    <property type="molecule type" value="Genomic_DNA"/>
</dbReference>
<proteinExistence type="predicted"/>
<evidence type="ECO:0000313" key="3">
    <source>
        <dbReference type="EMBL" id="KAF5736941.1"/>
    </source>
</evidence>
<feature type="domain" description="At2g35280-like TPR" evidence="1">
    <location>
        <begin position="1"/>
        <end position="75"/>
    </location>
</feature>